<dbReference type="Pfam" id="PF03483">
    <property type="entry name" value="B3_4"/>
    <property type="match status" value="1"/>
</dbReference>
<accession>A0A0F8WDU9</accession>
<dbReference type="GO" id="GO:0004519">
    <property type="term" value="F:endonuclease activity"/>
    <property type="evidence" value="ECO:0007669"/>
    <property type="project" value="InterPro"/>
</dbReference>
<feature type="domain" description="B3/B4 tRNA-binding" evidence="2">
    <location>
        <begin position="1"/>
        <end position="166"/>
    </location>
</feature>
<dbReference type="SMART" id="SM00507">
    <property type="entry name" value="HNHc"/>
    <property type="match status" value="1"/>
</dbReference>
<name>A0A0F8WDU9_9ZZZZ</name>
<dbReference type="GO" id="GO:0003723">
    <property type="term" value="F:RNA binding"/>
    <property type="evidence" value="ECO:0007669"/>
    <property type="project" value="InterPro"/>
</dbReference>
<dbReference type="EMBL" id="LAZR01065856">
    <property type="protein sequence ID" value="KKK54708.1"/>
    <property type="molecule type" value="Genomic_DNA"/>
</dbReference>
<dbReference type="GO" id="GO:0004826">
    <property type="term" value="F:phenylalanine-tRNA ligase activity"/>
    <property type="evidence" value="ECO:0007669"/>
    <property type="project" value="InterPro"/>
</dbReference>
<dbReference type="PANTHER" id="PTHR10947">
    <property type="entry name" value="PHENYLALANYL-TRNA SYNTHETASE BETA CHAIN AND LEUCINE-RICH REPEAT-CONTAINING PROTEIN 47"/>
    <property type="match status" value="1"/>
</dbReference>
<dbReference type="InterPro" id="IPR005146">
    <property type="entry name" value="B3/B4_tRNA-bd"/>
</dbReference>
<dbReference type="InterPro" id="IPR020825">
    <property type="entry name" value="Phe-tRNA_synthase-like_B3/B4"/>
</dbReference>
<dbReference type="AlphaFoldDB" id="A0A0F8WDU9"/>
<feature type="non-terminal residue" evidence="3">
    <location>
        <position position="1"/>
    </location>
</feature>
<dbReference type="InterPro" id="IPR045060">
    <property type="entry name" value="Phe-tRNA-ligase_IIc_bsu"/>
</dbReference>
<comment type="caution">
    <text evidence="3">The sequence shown here is derived from an EMBL/GenBank/DDBJ whole genome shotgun (WGS) entry which is preliminary data.</text>
</comment>
<dbReference type="GO" id="GO:0009328">
    <property type="term" value="C:phenylalanine-tRNA ligase complex"/>
    <property type="evidence" value="ECO:0007669"/>
    <property type="project" value="TreeGrafter"/>
</dbReference>
<organism evidence="3">
    <name type="scientific">marine sediment metagenome</name>
    <dbReference type="NCBI Taxonomy" id="412755"/>
    <lineage>
        <taxon>unclassified sequences</taxon>
        <taxon>metagenomes</taxon>
        <taxon>ecological metagenomes</taxon>
    </lineage>
</organism>
<protein>
    <recommendedName>
        <fullName evidence="4">HNH nuclease domain-containing protein</fullName>
    </recommendedName>
</protein>
<dbReference type="Pfam" id="PF01844">
    <property type="entry name" value="HNH"/>
    <property type="match status" value="1"/>
</dbReference>
<gene>
    <name evidence="3" type="ORF">LCGC14_3081980</name>
</gene>
<dbReference type="PANTHER" id="PTHR10947:SF0">
    <property type="entry name" value="PHENYLALANINE--TRNA LIGASE BETA SUBUNIT"/>
    <property type="match status" value="1"/>
</dbReference>
<sequence>RYTARVIRGVKIGPSPPWMAQRLQTLGIALINNVVDISNYVLMECGQPLHTFDCAKLHGAEIIVRRPTSGETIEAIDHKTYELSANMCMICDSRDPVAVGGVMGGAQTEISEATTDILIEAAEFERMLSVVRARTPGVPASGKARWTTARYEARLDGHRLVAGRAELQVVYAAELELNNDISRKMKRRAAYRRTRRGRKIRYRPARWLNRASMRKSGHLAPSIRSKLESHLREKRFVESILPVGRWVVETANFDIHRITNPKVTGRGYQEGPQKGYRKVKAYVLHRDGYKCQHKEKGCDHSAVLCVHHTTQRNDGGSDSPDNLITLCRTCHDALHDGKWRLSKRKPSKT</sequence>
<feature type="non-terminal residue" evidence="3">
    <location>
        <position position="349"/>
    </location>
</feature>
<dbReference type="InterPro" id="IPR002711">
    <property type="entry name" value="HNH"/>
</dbReference>
<evidence type="ECO:0000313" key="3">
    <source>
        <dbReference type="EMBL" id="KKK54708.1"/>
    </source>
</evidence>
<dbReference type="CDD" id="cd00085">
    <property type="entry name" value="HNHc"/>
    <property type="match status" value="1"/>
</dbReference>
<dbReference type="GO" id="GO:0008270">
    <property type="term" value="F:zinc ion binding"/>
    <property type="evidence" value="ECO:0007669"/>
    <property type="project" value="InterPro"/>
</dbReference>
<proteinExistence type="predicted"/>
<evidence type="ECO:0000259" key="1">
    <source>
        <dbReference type="SMART" id="SM00507"/>
    </source>
</evidence>
<dbReference type="NCBIfam" id="NF040563">
    <property type="entry name" value="guided_IscB"/>
    <property type="match status" value="1"/>
</dbReference>
<evidence type="ECO:0000259" key="2">
    <source>
        <dbReference type="SMART" id="SM00873"/>
    </source>
</evidence>
<dbReference type="InterPro" id="IPR003615">
    <property type="entry name" value="HNH_nuc"/>
</dbReference>
<dbReference type="Gene3D" id="1.10.30.50">
    <property type="match status" value="1"/>
</dbReference>
<dbReference type="SMART" id="SM00873">
    <property type="entry name" value="B3_4"/>
    <property type="match status" value="1"/>
</dbReference>
<feature type="domain" description="HNH nuclease" evidence="1">
    <location>
        <begin position="278"/>
        <end position="332"/>
    </location>
</feature>
<dbReference type="Pfam" id="PF14239">
    <property type="entry name" value="RRXRR"/>
    <property type="match status" value="1"/>
</dbReference>
<evidence type="ECO:0008006" key="4">
    <source>
        <dbReference type="Google" id="ProtNLM"/>
    </source>
</evidence>
<dbReference type="GO" id="GO:0006432">
    <property type="term" value="P:phenylalanyl-tRNA aminoacylation"/>
    <property type="evidence" value="ECO:0007669"/>
    <property type="project" value="InterPro"/>
</dbReference>
<dbReference type="InterPro" id="IPR047693">
    <property type="entry name" value="RNA-guided_IscB-like"/>
</dbReference>
<dbReference type="SUPFAM" id="SSF56037">
    <property type="entry name" value="PheT/TilS domain"/>
    <property type="match status" value="1"/>
</dbReference>
<reference evidence="3" key="1">
    <citation type="journal article" date="2015" name="Nature">
        <title>Complex archaea that bridge the gap between prokaryotes and eukaryotes.</title>
        <authorList>
            <person name="Spang A."/>
            <person name="Saw J.H."/>
            <person name="Jorgensen S.L."/>
            <person name="Zaremba-Niedzwiedzka K."/>
            <person name="Martijn J."/>
            <person name="Lind A.E."/>
            <person name="van Eijk R."/>
            <person name="Schleper C."/>
            <person name="Guy L."/>
            <person name="Ettema T.J."/>
        </authorList>
    </citation>
    <scope>NUCLEOTIDE SEQUENCE</scope>
</reference>
<dbReference type="InterPro" id="IPR025938">
    <property type="entry name" value="RRXRR_dom"/>
</dbReference>
<dbReference type="Gene3D" id="3.50.40.10">
    <property type="entry name" value="Phenylalanyl-trna Synthetase, Chain B, domain 3"/>
    <property type="match status" value="1"/>
</dbReference>